<organism evidence="2 3">
    <name type="scientific">Jannaschia pagri</name>
    <dbReference type="NCBI Taxonomy" id="2829797"/>
    <lineage>
        <taxon>Bacteria</taxon>
        <taxon>Pseudomonadati</taxon>
        <taxon>Pseudomonadota</taxon>
        <taxon>Alphaproteobacteria</taxon>
        <taxon>Rhodobacterales</taxon>
        <taxon>Roseobacteraceae</taxon>
        <taxon>Jannaschia</taxon>
    </lineage>
</organism>
<keyword evidence="3" id="KW-1185">Reference proteome</keyword>
<feature type="region of interest" description="Disordered" evidence="1">
    <location>
        <begin position="70"/>
        <end position="99"/>
    </location>
</feature>
<proteinExistence type="predicted"/>
<feature type="region of interest" description="Disordered" evidence="1">
    <location>
        <begin position="1"/>
        <end position="37"/>
    </location>
</feature>
<evidence type="ECO:0000313" key="2">
    <source>
        <dbReference type="EMBL" id="GIT95130.1"/>
    </source>
</evidence>
<name>A0ABQ4NLL9_9RHOB</name>
<evidence type="ECO:0000256" key="1">
    <source>
        <dbReference type="SAM" id="MobiDB-lite"/>
    </source>
</evidence>
<evidence type="ECO:0000313" key="3">
    <source>
        <dbReference type="Proteomes" id="UP000786693"/>
    </source>
</evidence>
<reference evidence="2 3" key="1">
    <citation type="submission" date="2021-05" db="EMBL/GenBank/DDBJ databases">
        <title>Bacteria Genome sequencing.</title>
        <authorList>
            <person name="Takabe Y."/>
            <person name="Nakajima Y."/>
            <person name="Suzuki S."/>
            <person name="Shiozaki T."/>
        </authorList>
    </citation>
    <scope>NUCLEOTIDE SEQUENCE [LARGE SCALE GENOMIC DNA]</scope>
    <source>
        <strain evidence="2 3">AI_62</strain>
    </source>
</reference>
<sequence>MTLTPDIVQRKVQRTLREPQGRSSERGTARPAKGPLGLSTAVCAAPRRTALALSLVAVTGLGACNFHNAGTAPTNIPDGNWTANYTPQGAPYRPESEED</sequence>
<dbReference type="RefSeq" id="WP_220748646.1">
    <property type="nucleotide sequence ID" value="NZ_BPFH01000003.1"/>
</dbReference>
<protein>
    <submittedName>
        <fullName evidence="2">Uncharacterized protein</fullName>
    </submittedName>
</protein>
<comment type="caution">
    <text evidence="2">The sequence shown here is derived from an EMBL/GenBank/DDBJ whole genome shotgun (WGS) entry which is preliminary data.</text>
</comment>
<dbReference type="Proteomes" id="UP000786693">
    <property type="component" value="Unassembled WGS sequence"/>
</dbReference>
<gene>
    <name evidence="2" type="ORF">JANAI62_17530</name>
</gene>
<feature type="compositionally biased region" description="Basic and acidic residues" evidence="1">
    <location>
        <begin position="15"/>
        <end position="28"/>
    </location>
</feature>
<dbReference type="EMBL" id="BPFH01000003">
    <property type="protein sequence ID" value="GIT95130.1"/>
    <property type="molecule type" value="Genomic_DNA"/>
</dbReference>
<accession>A0ABQ4NLL9</accession>